<comment type="caution">
    <text evidence="3">The sequence shown here is derived from an EMBL/GenBank/DDBJ whole genome shotgun (WGS) entry which is preliminary data.</text>
</comment>
<dbReference type="AlphaFoldDB" id="A0A4Q2DRU2"/>
<feature type="transmembrane region" description="Helical" evidence="2">
    <location>
        <begin position="468"/>
        <end position="489"/>
    </location>
</feature>
<proteinExistence type="predicted"/>
<name>A0A4Q2DRU2_9AGAR</name>
<feature type="transmembrane region" description="Helical" evidence="2">
    <location>
        <begin position="394"/>
        <end position="412"/>
    </location>
</feature>
<feature type="compositionally biased region" description="Pro residues" evidence="1">
    <location>
        <begin position="577"/>
        <end position="589"/>
    </location>
</feature>
<evidence type="ECO:0000256" key="2">
    <source>
        <dbReference type="SAM" id="Phobius"/>
    </source>
</evidence>
<protein>
    <recommendedName>
        <fullName evidence="5">Transmembrane protein 135 N-terminal domain-containing protein</fullName>
    </recommendedName>
</protein>
<feature type="transmembrane region" description="Helical" evidence="2">
    <location>
        <begin position="424"/>
        <end position="448"/>
    </location>
</feature>
<reference evidence="3 4" key="1">
    <citation type="submission" date="2019-01" db="EMBL/GenBank/DDBJ databases">
        <title>Draft genome sequence of Psathyrella aberdarensis IHI B618.</title>
        <authorList>
            <person name="Buettner E."/>
            <person name="Kellner H."/>
        </authorList>
    </citation>
    <scope>NUCLEOTIDE SEQUENCE [LARGE SCALE GENOMIC DNA]</scope>
    <source>
        <strain evidence="3 4">IHI B618</strain>
    </source>
</reference>
<keyword evidence="2" id="KW-1133">Transmembrane helix</keyword>
<dbReference type="PANTHER" id="PTHR12459:SF15">
    <property type="entry name" value="TRANSMEMBRANE PROTEIN 135"/>
    <property type="match status" value="1"/>
</dbReference>
<evidence type="ECO:0008006" key="5">
    <source>
        <dbReference type="Google" id="ProtNLM"/>
    </source>
</evidence>
<keyword evidence="2" id="KW-0812">Transmembrane</keyword>
<keyword evidence="2" id="KW-0472">Membrane</keyword>
<evidence type="ECO:0000313" key="3">
    <source>
        <dbReference type="EMBL" id="RXW22947.1"/>
    </source>
</evidence>
<accession>A0A4Q2DRU2</accession>
<dbReference type="EMBL" id="SDEE01000056">
    <property type="protein sequence ID" value="RXW22947.1"/>
    <property type="molecule type" value="Genomic_DNA"/>
</dbReference>
<dbReference type="PANTHER" id="PTHR12459">
    <property type="entry name" value="TRANSMEMBRANE PROTEIN 135-RELATED"/>
    <property type="match status" value="1"/>
</dbReference>
<dbReference type="OrthoDB" id="4021778at2759"/>
<organism evidence="3 4">
    <name type="scientific">Candolleomyces aberdarensis</name>
    <dbReference type="NCBI Taxonomy" id="2316362"/>
    <lineage>
        <taxon>Eukaryota</taxon>
        <taxon>Fungi</taxon>
        <taxon>Dikarya</taxon>
        <taxon>Basidiomycota</taxon>
        <taxon>Agaricomycotina</taxon>
        <taxon>Agaricomycetes</taxon>
        <taxon>Agaricomycetidae</taxon>
        <taxon>Agaricales</taxon>
        <taxon>Agaricineae</taxon>
        <taxon>Psathyrellaceae</taxon>
        <taxon>Candolleomyces</taxon>
    </lineage>
</organism>
<dbReference type="Proteomes" id="UP000290288">
    <property type="component" value="Unassembled WGS sequence"/>
</dbReference>
<keyword evidence="4" id="KW-1185">Reference proteome</keyword>
<dbReference type="InterPro" id="IPR026749">
    <property type="entry name" value="Tmem135"/>
</dbReference>
<feature type="compositionally biased region" description="Basic and acidic residues" evidence="1">
    <location>
        <begin position="598"/>
        <end position="610"/>
    </location>
</feature>
<feature type="region of interest" description="Disordered" evidence="1">
    <location>
        <begin position="571"/>
        <end position="610"/>
    </location>
</feature>
<gene>
    <name evidence="3" type="ORF">EST38_g2910</name>
</gene>
<sequence>MSGVQRCRAWLAKTVPTLPDDPSHPAQVALGTYALALSLSFGPALIPFVASIASVKKSPKTGLEAFKKVVRKELGHDGFAFSMTTCVAGAAALRHLWNSALLPAEDDDQAQGGRNQTAEQNGNVGFSERLVDWIRSLDLLPAQITFISNLISSSVAVILLQKGAARARQGRAKRVDSAGVSPTLDLTLLLVVRALDSVVQSLILRKTQPLSTTDPKRSTTTRNGVEPLLVQEKLQREEAKRVNEERQRMTVRVDALLFWLCSSRIMWCFFYAPHRLPRSYLKWISRLAYLDERIPEALRLIRNKRWSYINGTAQNPALLHEYVRDLGYPASWGDLNDLPAYGGAIANAAWKKLGIPNRSGVGGLPCEVVHGPIGKSLGLQSSCHANAGLRGIRAFGQALFIYVPVHFIPVLLTRPRTLLRPARLAATTAGAFRSTAFLASFLSLYWYAVCLSRTLVLARLLPFVSHDFWDGPYGCILAGSLACGSSIWIENGKRRGEMALYVLPRAFRTFLPGWTIRSQSWKGRLAERIAFVLSMSTLLTAAIHRPDSLRGLSRWALAFVINGPSAGFWKRKRRDPSIPPTPSAVPTPFPQKDIQLIDQKKDNDEQYPRK</sequence>
<evidence type="ECO:0000313" key="4">
    <source>
        <dbReference type="Proteomes" id="UP000290288"/>
    </source>
</evidence>
<evidence type="ECO:0000256" key="1">
    <source>
        <dbReference type="SAM" id="MobiDB-lite"/>
    </source>
</evidence>